<dbReference type="PANTHER" id="PTHR31377:SF0">
    <property type="entry name" value="AGMATINE DEIMINASE-RELATED"/>
    <property type="match status" value="1"/>
</dbReference>
<dbReference type="Gene3D" id="3.75.10.10">
    <property type="entry name" value="L-arginine/glycine Amidinotransferase, Chain A"/>
    <property type="match status" value="1"/>
</dbReference>
<reference evidence="4 5" key="1">
    <citation type="submission" date="2016-10" db="EMBL/GenBank/DDBJ databases">
        <authorList>
            <person name="de Groot N.N."/>
        </authorList>
    </citation>
    <scope>NUCLEOTIDE SEQUENCE [LARGE SCALE GENOMIC DNA]</scope>
    <source>
        <strain evidence="4 5">DSM 11363</strain>
    </source>
</reference>
<dbReference type="EMBL" id="FOHW01000015">
    <property type="protein sequence ID" value="SET51803.1"/>
    <property type="molecule type" value="Genomic_DNA"/>
</dbReference>
<sequence length="397" mass="44035">MFLNPIFIVYNVCLILPQTPSSPHGALITVTTLNSTPRADGFYMPAEWAPQTQTWMIWPERPDNWRLGGKPVQNDHVAVAKAIARFEPVTVGVSAAQYDNARARLNVPNIRVVEISSNDAWVRDSGPTFVINDAGEVRGVNWGFNAWGGFDGGLYAPWNLDEQVASKVLEIERCPRYVTEGFVLEGGSIHVDGEGTLITTEECLLNRNRNPHLSREDIEAVLRDHLSVEKIIWLPDGLFNDETDGHVDNFCCYVRPGEVLLAWTDDPKDPNFPRCQAAMAVLENARDAKGRPFVVHKMPIPGPLFATEEECAGVDQVHGSQERNPSVRLAGSYVNFLIVNGGIIAPCFDDPMDDTARQILQQLFPEHEVVMVPGREMLLGGGNIHCLTQQQPAPHRS</sequence>
<dbReference type="HAMAP" id="MF_01841">
    <property type="entry name" value="Agmatine_deimin"/>
    <property type="match status" value="1"/>
</dbReference>
<evidence type="ECO:0000256" key="1">
    <source>
        <dbReference type="ARBA" id="ARBA00022801"/>
    </source>
</evidence>
<evidence type="ECO:0000313" key="4">
    <source>
        <dbReference type="EMBL" id="SET51803.1"/>
    </source>
</evidence>
<comment type="catalytic activity">
    <reaction evidence="3">
        <text>agmatine + H2O = N-carbamoylputrescine + NH4(+)</text>
        <dbReference type="Rhea" id="RHEA:18037"/>
        <dbReference type="ChEBI" id="CHEBI:15377"/>
        <dbReference type="ChEBI" id="CHEBI:28938"/>
        <dbReference type="ChEBI" id="CHEBI:58145"/>
        <dbReference type="ChEBI" id="CHEBI:58318"/>
        <dbReference type="EC" id="3.5.3.12"/>
    </reaction>
</comment>
<evidence type="ECO:0000256" key="2">
    <source>
        <dbReference type="ARBA" id="ARBA00023115"/>
    </source>
</evidence>
<comment type="pathway">
    <text evidence="3">Amine and polyamine biosynthesis; putrescine biosynthesis via agmatine pathway; N-carbamoylputrescine from agmatine: step 1/1.</text>
</comment>
<dbReference type="AlphaFoldDB" id="A0A1I0F1C8"/>
<dbReference type="UniPathway" id="UPA00534">
    <property type="reaction ID" value="UER00285"/>
</dbReference>
<dbReference type="PANTHER" id="PTHR31377">
    <property type="entry name" value="AGMATINE DEIMINASE-RELATED"/>
    <property type="match status" value="1"/>
</dbReference>
<comment type="similarity">
    <text evidence="3">Belongs to the agmatine deiminase family.</text>
</comment>
<gene>
    <name evidence="3" type="primary">aguA</name>
    <name evidence="4" type="ORF">SAMN05216197_11593</name>
</gene>
<dbReference type="GO" id="GO:0033388">
    <property type="term" value="P:putrescine biosynthetic process from arginine"/>
    <property type="evidence" value="ECO:0007669"/>
    <property type="project" value="UniProtKB-UniRule"/>
</dbReference>
<accession>A0A1I0F1C8</accession>
<feature type="active site" description="Amidino-cysteine intermediate" evidence="3">
    <location>
        <position position="386"/>
    </location>
</feature>
<proteinExistence type="inferred from homology"/>
<dbReference type="NCBIfam" id="TIGR03380">
    <property type="entry name" value="agmatine_aguA"/>
    <property type="match status" value="1"/>
</dbReference>
<dbReference type="Pfam" id="PF04371">
    <property type="entry name" value="PAD_porph"/>
    <property type="match status" value="1"/>
</dbReference>
<comment type="subunit">
    <text evidence="3">Homodimer.</text>
</comment>
<keyword evidence="2 3" id="KW-0620">Polyamine biosynthesis</keyword>
<keyword evidence="1 3" id="KW-0378">Hydrolase</keyword>
<organism evidence="4 5">
    <name type="scientific">Pseudomonas graminis</name>
    <dbReference type="NCBI Taxonomy" id="158627"/>
    <lineage>
        <taxon>Bacteria</taxon>
        <taxon>Pseudomonadati</taxon>
        <taxon>Pseudomonadota</taxon>
        <taxon>Gammaproteobacteria</taxon>
        <taxon>Pseudomonadales</taxon>
        <taxon>Pseudomonadaceae</taxon>
        <taxon>Pseudomonas</taxon>
    </lineage>
</organism>
<name>A0A1I0F1C8_9PSED</name>
<dbReference type="InterPro" id="IPR017754">
    <property type="entry name" value="Agmatine_deiminase"/>
</dbReference>
<dbReference type="GO" id="GO:0047632">
    <property type="term" value="F:agmatine deiminase activity"/>
    <property type="evidence" value="ECO:0007669"/>
    <property type="project" value="UniProtKB-UniRule"/>
</dbReference>
<comment type="function">
    <text evidence="3">Mediates the hydrolysis of agmatine into N-carbamoylputrescine in the arginine decarboxylase (ADC) pathway of putrescine biosynthesis, a basic polyamine.</text>
</comment>
<dbReference type="GO" id="GO:0004668">
    <property type="term" value="F:protein-arginine deiminase activity"/>
    <property type="evidence" value="ECO:0007669"/>
    <property type="project" value="InterPro"/>
</dbReference>
<evidence type="ECO:0000256" key="3">
    <source>
        <dbReference type="HAMAP-Rule" id="MF_01841"/>
    </source>
</evidence>
<dbReference type="InterPro" id="IPR007466">
    <property type="entry name" value="Peptidyl-Arg-deiminase_porph"/>
</dbReference>
<dbReference type="EC" id="3.5.3.12" evidence="3"/>
<dbReference type="Proteomes" id="UP000182332">
    <property type="component" value="Unassembled WGS sequence"/>
</dbReference>
<evidence type="ECO:0000313" key="5">
    <source>
        <dbReference type="Proteomes" id="UP000182332"/>
    </source>
</evidence>
<protein>
    <recommendedName>
        <fullName evidence="3">Agmatine deiminase</fullName>
        <ecNumber evidence="3">3.5.3.12</ecNumber>
    </recommendedName>
    <alternativeName>
        <fullName evidence="3">Agmatine iminohydrolase</fullName>
    </alternativeName>
</protein>
<dbReference type="SUPFAM" id="SSF55909">
    <property type="entry name" value="Pentein"/>
    <property type="match status" value="1"/>
</dbReference>
<dbReference type="NCBIfam" id="NF010070">
    <property type="entry name" value="PRK13551.1"/>
    <property type="match status" value="1"/>
</dbReference>